<feature type="coiled-coil region" evidence="1">
    <location>
        <begin position="104"/>
        <end position="183"/>
    </location>
</feature>
<feature type="transmembrane region" description="Helical" evidence="2">
    <location>
        <begin position="31"/>
        <end position="51"/>
    </location>
</feature>
<feature type="domain" description="Multidrug resistance protein MdtA-like barrel-sandwich hybrid" evidence="3">
    <location>
        <begin position="63"/>
        <end position="242"/>
    </location>
</feature>
<dbReference type="AlphaFoldDB" id="A0AAE3XIN6"/>
<accession>A0AAE3XIN6</accession>
<organism evidence="4 5">
    <name type="scientific">Aureibacter tunicatorum</name>
    <dbReference type="NCBI Taxonomy" id="866807"/>
    <lineage>
        <taxon>Bacteria</taxon>
        <taxon>Pseudomonadati</taxon>
        <taxon>Bacteroidota</taxon>
        <taxon>Cytophagia</taxon>
        <taxon>Cytophagales</taxon>
        <taxon>Persicobacteraceae</taxon>
        <taxon>Aureibacter</taxon>
    </lineage>
</organism>
<dbReference type="InterPro" id="IPR050739">
    <property type="entry name" value="MFP"/>
</dbReference>
<dbReference type="InterPro" id="IPR058625">
    <property type="entry name" value="MdtA-like_BSH"/>
</dbReference>
<evidence type="ECO:0000313" key="5">
    <source>
        <dbReference type="Proteomes" id="UP001185092"/>
    </source>
</evidence>
<dbReference type="RefSeq" id="WP_309937958.1">
    <property type="nucleotide sequence ID" value="NZ_AP025305.1"/>
</dbReference>
<gene>
    <name evidence="4" type="ORF">HNQ88_001483</name>
</gene>
<evidence type="ECO:0000256" key="1">
    <source>
        <dbReference type="SAM" id="Coils"/>
    </source>
</evidence>
<proteinExistence type="predicted"/>
<evidence type="ECO:0000256" key="2">
    <source>
        <dbReference type="SAM" id="Phobius"/>
    </source>
</evidence>
<keyword evidence="5" id="KW-1185">Reference proteome</keyword>
<evidence type="ECO:0000313" key="4">
    <source>
        <dbReference type="EMBL" id="MDR6238446.1"/>
    </source>
</evidence>
<evidence type="ECO:0000259" key="3">
    <source>
        <dbReference type="Pfam" id="PF25917"/>
    </source>
</evidence>
<dbReference type="Gene3D" id="2.40.30.170">
    <property type="match status" value="1"/>
</dbReference>
<comment type="caution">
    <text evidence="4">The sequence shown here is derived from an EMBL/GenBank/DDBJ whole genome shotgun (WGS) entry which is preliminary data.</text>
</comment>
<dbReference type="Pfam" id="PF25917">
    <property type="entry name" value="BSH_RND"/>
    <property type="match status" value="1"/>
</dbReference>
<dbReference type="SUPFAM" id="SSF111369">
    <property type="entry name" value="HlyD-like secretion proteins"/>
    <property type="match status" value="2"/>
</dbReference>
<keyword evidence="2" id="KW-0812">Transmembrane</keyword>
<sequence length="375" mass="41795">MLELGLLVYAAVCWLIIKKYKLLPWNMTTKVTVYTIPIVAIIIIVLLMNVLTPISSHVRVVNRSVEIVPQVRGRVVGIHVAPNQRVAKGDTLFQIDPTPYKYKVSQLKATLNRVRAELESSNYQLKAARENTESIEIKLELAKTRTGEYKALMDKGAGNKFDFERSENDVEHLKAQLASAKATEAKIASVLTATYEGDQVSIAELKAQLDKAVWDLSQTTVIAPRNGIIRNLQLREGAMVVAMPFKSAMTLIEDEQAVVAFFMHNELFNIQNGDEVEVSIKTLPGQVFKGEVEDIIWANGQGQLSYSGLLPKSLENQPEGQYAVKFKFPEEVESFPAGAVGTSVVYASTAEPFYIIRKVMVRIDSKINYLVPKLH</sequence>
<keyword evidence="2" id="KW-1133">Transmembrane helix</keyword>
<reference evidence="4" key="1">
    <citation type="submission" date="2023-07" db="EMBL/GenBank/DDBJ databases">
        <title>Genomic Encyclopedia of Type Strains, Phase IV (KMG-IV): sequencing the most valuable type-strain genomes for metagenomic binning, comparative biology and taxonomic classification.</title>
        <authorList>
            <person name="Goeker M."/>
        </authorList>
    </citation>
    <scope>NUCLEOTIDE SEQUENCE</scope>
    <source>
        <strain evidence="4">DSM 26174</strain>
    </source>
</reference>
<name>A0AAE3XIN6_9BACT</name>
<keyword evidence="2" id="KW-0472">Membrane</keyword>
<dbReference type="Proteomes" id="UP001185092">
    <property type="component" value="Unassembled WGS sequence"/>
</dbReference>
<keyword evidence="1" id="KW-0175">Coiled coil</keyword>
<dbReference type="PANTHER" id="PTHR30386">
    <property type="entry name" value="MEMBRANE FUSION SUBUNIT OF EMRAB-TOLC MULTIDRUG EFFLUX PUMP"/>
    <property type="match status" value="1"/>
</dbReference>
<protein>
    <submittedName>
        <fullName evidence="4">Multidrug resistance efflux pump</fullName>
    </submittedName>
</protein>
<dbReference type="EMBL" id="JAVDQD010000002">
    <property type="protein sequence ID" value="MDR6238446.1"/>
    <property type="molecule type" value="Genomic_DNA"/>
</dbReference>
<dbReference type="Gene3D" id="2.40.50.100">
    <property type="match status" value="1"/>
</dbReference>
<dbReference type="Gene3D" id="1.10.287.470">
    <property type="entry name" value="Helix hairpin bin"/>
    <property type="match status" value="1"/>
</dbReference>